<proteinExistence type="predicted"/>
<sequence length="110" mass="12365">SFDLQRLESDVVIMRDLPGFDDLETSQHYHFHRQPTTPILSSRPMTPQVPAIPITTPLAVRNHESPPPLPPLSIPARYSPEEENAFRSAQPVKYKPDKSLPPLPTVHGIL</sequence>
<comment type="caution">
    <text evidence="2">The sequence shown here is derived from an EMBL/GenBank/DDBJ whole genome shotgun (WGS) entry which is preliminary data.</text>
</comment>
<dbReference type="AlphaFoldDB" id="A0A9W7ZF75"/>
<evidence type="ECO:0000256" key="1">
    <source>
        <dbReference type="SAM" id="MobiDB-lite"/>
    </source>
</evidence>
<dbReference type="EMBL" id="JANBPT010002008">
    <property type="protein sequence ID" value="KAJ1904129.1"/>
    <property type="molecule type" value="Genomic_DNA"/>
</dbReference>
<feature type="non-terminal residue" evidence="2">
    <location>
        <position position="1"/>
    </location>
</feature>
<keyword evidence="3" id="KW-1185">Reference proteome</keyword>
<feature type="region of interest" description="Disordered" evidence="1">
    <location>
        <begin position="59"/>
        <end position="110"/>
    </location>
</feature>
<gene>
    <name evidence="2" type="ORF">IWQ60_012487</name>
</gene>
<evidence type="ECO:0000313" key="2">
    <source>
        <dbReference type="EMBL" id="KAJ1904129.1"/>
    </source>
</evidence>
<protein>
    <submittedName>
        <fullName evidence="2">Uncharacterized protein</fullName>
    </submittedName>
</protein>
<dbReference type="Proteomes" id="UP001150569">
    <property type="component" value="Unassembled WGS sequence"/>
</dbReference>
<accession>A0A9W7ZF75</accession>
<name>A0A9W7ZF75_9FUNG</name>
<evidence type="ECO:0000313" key="3">
    <source>
        <dbReference type="Proteomes" id="UP001150569"/>
    </source>
</evidence>
<organism evidence="2 3">
    <name type="scientific">Tieghemiomyces parasiticus</name>
    <dbReference type="NCBI Taxonomy" id="78921"/>
    <lineage>
        <taxon>Eukaryota</taxon>
        <taxon>Fungi</taxon>
        <taxon>Fungi incertae sedis</taxon>
        <taxon>Zoopagomycota</taxon>
        <taxon>Kickxellomycotina</taxon>
        <taxon>Dimargaritomycetes</taxon>
        <taxon>Dimargaritales</taxon>
        <taxon>Dimargaritaceae</taxon>
        <taxon>Tieghemiomyces</taxon>
    </lineage>
</organism>
<reference evidence="2" key="1">
    <citation type="submission" date="2022-07" db="EMBL/GenBank/DDBJ databases">
        <title>Phylogenomic reconstructions and comparative analyses of Kickxellomycotina fungi.</title>
        <authorList>
            <person name="Reynolds N.K."/>
            <person name="Stajich J.E."/>
            <person name="Barry K."/>
            <person name="Grigoriev I.V."/>
            <person name="Crous P."/>
            <person name="Smith M.E."/>
        </authorList>
    </citation>
    <scope>NUCLEOTIDE SEQUENCE</scope>
    <source>
        <strain evidence="2">RSA 861</strain>
    </source>
</reference>